<dbReference type="Pfam" id="PF07963">
    <property type="entry name" value="N_methyl"/>
    <property type="match status" value="1"/>
</dbReference>
<sequence>MSHYKTSSSQQGFTLIELMITVAIVGILAAVAVPAYKDYVRRGSLPEAFSQLADYRVKMEQYYQDNRNYGGSACVDATNAPSWKTFAPTGAKGFTYACALTNTGQGYTLTATGKTGTVSVGHVYTINQSNLQTTTQFKGSTVSGKNCWLAKGSEC</sequence>
<dbReference type="InterPro" id="IPR000983">
    <property type="entry name" value="Bac_GSPG_pilin"/>
</dbReference>
<dbReference type="PRINTS" id="PR00813">
    <property type="entry name" value="BCTERIALGSPG"/>
</dbReference>
<evidence type="ECO:0000256" key="2">
    <source>
        <dbReference type="ARBA" id="ARBA00022481"/>
    </source>
</evidence>
<evidence type="ECO:0000256" key="1">
    <source>
        <dbReference type="ARBA" id="ARBA00004167"/>
    </source>
</evidence>
<reference evidence="7 8" key="1">
    <citation type="journal article" date="2007" name="Int. J. Syst. Evol. Microbiol.">
        <title>Description of Pelomonas aquatica sp. nov. and Pelomonas puraquae sp. nov., isolated from industrial and haemodialysis water.</title>
        <authorList>
            <person name="Gomila M."/>
            <person name="Bowien B."/>
            <person name="Falsen E."/>
            <person name="Moore E.R."/>
            <person name="Lalucat J."/>
        </authorList>
    </citation>
    <scope>NUCLEOTIDE SEQUENCE [LARGE SCALE GENOMIC DNA]</scope>
    <source>
        <strain evidence="7 8">CCUG 52769</strain>
    </source>
</reference>
<dbReference type="OrthoDB" id="8592370at2"/>
<evidence type="ECO:0000256" key="5">
    <source>
        <dbReference type="ARBA" id="ARBA00023136"/>
    </source>
</evidence>
<evidence type="ECO:0000256" key="3">
    <source>
        <dbReference type="ARBA" id="ARBA00022692"/>
    </source>
</evidence>
<dbReference type="SUPFAM" id="SSF54523">
    <property type="entry name" value="Pili subunits"/>
    <property type="match status" value="1"/>
</dbReference>
<keyword evidence="4 6" id="KW-1133">Transmembrane helix</keyword>
<evidence type="ECO:0000256" key="4">
    <source>
        <dbReference type="ARBA" id="ARBA00022989"/>
    </source>
</evidence>
<keyword evidence="5 6" id="KW-0472">Membrane</keyword>
<name>A0A254NDI2_9BURK</name>
<dbReference type="NCBIfam" id="TIGR02532">
    <property type="entry name" value="IV_pilin_GFxxxE"/>
    <property type="match status" value="1"/>
</dbReference>
<dbReference type="Pfam" id="PF16732">
    <property type="entry name" value="ComP_DUS"/>
    <property type="match status" value="1"/>
</dbReference>
<evidence type="ECO:0000256" key="6">
    <source>
        <dbReference type="SAM" id="Phobius"/>
    </source>
</evidence>
<comment type="subcellular location">
    <subcellularLocation>
        <location evidence="1">Membrane</location>
        <topology evidence="1">Single-pass membrane protein</topology>
    </subcellularLocation>
</comment>
<dbReference type="GO" id="GO:0016020">
    <property type="term" value="C:membrane"/>
    <property type="evidence" value="ECO:0007669"/>
    <property type="project" value="UniProtKB-SubCell"/>
</dbReference>
<keyword evidence="3 6" id="KW-0812">Transmembrane</keyword>
<dbReference type="AlphaFoldDB" id="A0A254NDI2"/>
<dbReference type="RefSeq" id="WP_088482224.1">
    <property type="nucleotide sequence ID" value="NZ_JBCNLH010000002.1"/>
</dbReference>
<dbReference type="PANTHER" id="PTHR30093">
    <property type="entry name" value="GENERAL SECRETION PATHWAY PROTEIN G"/>
    <property type="match status" value="1"/>
</dbReference>
<dbReference type="InterPro" id="IPR045584">
    <property type="entry name" value="Pilin-like"/>
</dbReference>
<feature type="transmembrane region" description="Helical" evidence="6">
    <location>
        <begin position="12"/>
        <end position="36"/>
    </location>
</feature>
<keyword evidence="2" id="KW-0488">Methylation</keyword>
<organism evidence="7 8">
    <name type="scientific">Roseateles puraquae</name>
    <dbReference type="NCBI Taxonomy" id="431059"/>
    <lineage>
        <taxon>Bacteria</taxon>
        <taxon>Pseudomonadati</taxon>
        <taxon>Pseudomonadota</taxon>
        <taxon>Betaproteobacteria</taxon>
        <taxon>Burkholderiales</taxon>
        <taxon>Sphaerotilaceae</taxon>
        <taxon>Roseateles</taxon>
    </lineage>
</organism>
<dbReference type="GO" id="GO:0043683">
    <property type="term" value="P:type IV pilus assembly"/>
    <property type="evidence" value="ECO:0007669"/>
    <property type="project" value="InterPro"/>
</dbReference>
<keyword evidence="8" id="KW-1185">Reference proteome</keyword>
<proteinExistence type="predicted"/>
<dbReference type="GO" id="GO:0015628">
    <property type="term" value="P:protein secretion by the type II secretion system"/>
    <property type="evidence" value="ECO:0007669"/>
    <property type="project" value="InterPro"/>
</dbReference>
<dbReference type="PROSITE" id="PS00409">
    <property type="entry name" value="PROKAR_NTER_METHYL"/>
    <property type="match status" value="1"/>
</dbReference>
<evidence type="ECO:0000313" key="7">
    <source>
        <dbReference type="EMBL" id="OWR06021.1"/>
    </source>
</evidence>
<dbReference type="EMBL" id="NISI01000001">
    <property type="protein sequence ID" value="OWR06021.1"/>
    <property type="molecule type" value="Genomic_DNA"/>
</dbReference>
<evidence type="ECO:0000313" key="8">
    <source>
        <dbReference type="Proteomes" id="UP000197446"/>
    </source>
</evidence>
<dbReference type="GO" id="GO:0015627">
    <property type="term" value="C:type II protein secretion system complex"/>
    <property type="evidence" value="ECO:0007669"/>
    <property type="project" value="InterPro"/>
</dbReference>
<dbReference type="InterPro" id="IPR012902">
    <property type="entry name" value="N_methyl_site"/>
</dbReference>
<dbReference type="PANTHER" id="PTHR30093:SF44">
    <property type="entry name" value="TYPE II SECRETION SYSTEM CORE PROTEIN G"/>
    <property type="match status" value="1"/>
</dbReference>
<dbReference type="Gene3D" id="3.30.700.10">
    <property type="entry name" value="Glycoprotein, Type 4 Pilin"/>
    <property type="match status" value="1"/>
</dbReference>
<accession>A0A254NDI2</accession>
<dbReference type="Proteomes" id="UP000197446">
    <property type="component" value="Unassembled WGS sequence"/>
</dbReference>
<comment type="caution">
    <text evidence="7">The sequence shown here is derived from an EMBL/GenBank/DDBJ whole genome shotgun (WGS) entry which is preliminary data.</text>
</comment>
<dbReference type="InterPro" id="IPR031982">
    <property type="entry name" value="PilE-like"/>
</dbReference>
<protein>
    <submittedName>
        <fullName evidence="7">Type 4 fimbrial biosynthesis protein</fullName>
    </submittedName>
</protein>
<gene>
    <name evidence="7" type="ORF">CDO81_06215</name>
</gene>